<evidence type="ECO:0000313" key="1">
    <source>
        <dbReference type="Proteomes" id="UP000887576"/>
    </source>
</evidence>
<evidence type="ECO:0000313" key="2">
    <source>
        <dbReference type="WBParaSite" id="JU765_v2.g652.t1"/>
    </source>
</evidence>
<accession>A0AC34RFL2</accession>
<organism evidence="1 2">
    <name type="scientific">Panagrolaimus sp. JU765</name>
    <dbReference type="NCBI Taxonomy" id="591449"/>
    <lineage>
        <taxon>Eukaryota</taxon>
        <taxon>Metazoa</taxon>
        <taxon>Ecdysozoa</taxon>
        <taxon>Nematoda</taxon>
        <taxon>Chromadorea</taxon>
        <taxon>Rhabditida</taxon>
        <taxon>Tylenchina</taxon>
        <taxon>Panagrolaimomorpha</taxon>
        <taxon>Panagrolaimoidea</taxon>
        <taxon>Panagrolaimidae</taxon>
        <taxon>Panagrolaimus</taxon>
    </lineage>
</organism>
<proteinExistence type="predicted"/>
<name>A0AC34RFL2_9BILA</name>
<sequence length="395" mass="45549">MDELLIDSGIRSEIKNRINTSKNSIDEMGKKIDSMKNAAMSSKNQGDELLDEYENAIEWINNANEELNGYSGLTADNEKLKEQIDKFDDFYKTGLEKEGSMMLLKAKMAEAIDKSTNSKEMKEKLEILGKSWDPLLNSIKEKYSKMKNLKELIDEFGDLEVEIKNNLSKIQSDLEEFKEKEKTNENLPENLETTKEILNLTKPKIDGLFNLSKKIDTIAPGPDSKKLNRDVENLLNDYDVLAKELTNQTKIIQTKNDLKNNFEKLIISATKMLENVEQTLKNDDLKKSKEKLQNLDEDVKNNFSKMKREIDSTIEKLKSIVDEKEMEEMNSKVNNLEMFYGQIIDQISKLLIEISKNDEIVTSTMEKNYDLKNEIENIGEQILDLQSIGRDMNEL</sequence>
<dbReference type="Proteomes" id="UP000887576">
    <property type="component" value="Unplaced"/>
</dbReference>
<reference evidence="2" key="1">
    <citation type="submission" date="2022-11" db="UniProtKB">
        <authorList>
            <consortium name="WormBaseParasite"/>
        </authorList>
    </citation>
    <scope>IDENTIFICATION</scope>
</reference>
<protein>
    <submittedName>
        <fullName evidence="2">Uncharacterized protein</fullName>
    </submittedName>
</protein>
<dbReference type="WBParaSite" id="JU765_v2.g652.t1">
    <property type="protein sequence ID" value="JU765_v2.g652.t1"/>
    <property type="gene ID" value="JU765_v2.g652"/>
</dbReference>